<dbReference type="OrthoDB" id="6190159at2"/>
<protein>
    <submittedName>
        <fullName evidence="2">Uncharacterized protein</fullName>
    </submittedName>
</protein>
<reference evidence="2 3" key="1">
    <citation type="submission" date="2017-03" db="EMBL/GenBank/DDBJ databases">
        <authorList>
            <person name="Afonso C.L."/>
            <person name="Miller P.J."/>
            <person name="Scott M.A."/>
            <person name="Spackman E."/>
            <person name="Goraichik I."/>
            <person name="Dimitrov K.M."/>
            <person name="Suarez D.L."/>
            <person name="Swayne D.E."/>
        </authorList>
    </citation>
    <scope>NUCLEOTIDE SEQUENCE [LARGE SCALE GENOMIC DNA]</scope>
    <source>
        <strain evidence="2">SB41UT1</strain>
    </source>
</reference>
<evidence type="ECO:0000313" key="2">
    <source>
        <dbReference type="EMBL" id="SMA49806.1"/>
    </source>
</evidence>
<accession>A0A1X7ANE0</accession>
<evidence type="ECO:0000256" key="1">
    <source>
        <dbReference type="SAM" id="MobiDB-lite"/>
    </source>
</evidence>
<feature type="region of interest" description="Disordered" evidence="1">
    <location>
        <begin position="1"/>
        <end position="46"/>
    </location>
</feature>
<sequence>MSPPAPLSRGVLSGHRISTTKPNHSRSPALSQSRSTASGVITPHGKQGYSLRDSASAGLKLANNIAFGSNTFHFANSSSKLDKTANALGHIRTAGGVLHTLALYAAKVPYVLGSAVSKGSGFIKSLHSLAGISIATEGLGFFKDAATGGWRALRDIRAHKKRGEAQELLKQWDPETRTFQGSREDEQRLKELTGSETTDLTQSRKKTALSRLNDLKDLAIRGLGISSTALLIAEHTSAAAAKAVPGVAVAAGSIAAIQSGIKTGIQVAALNNLTCAQQKTDDALLQALSSHIKKERTILARKGLIQTGVNTVSTGAAIMLAASAVGTPAALVTAGALGTATAVGTMAFDGLHNRKLAKAREKAAELMSLGHPLQSLAKDNIGVAERAFLMRLRTSQGEELKSAVSFLRELGVTDNTIKKLQLAPQGVALNALQQTLYKDKLKFKGLMLKKTGKTLLHISGLSALGSKIKAGSQWLAGKLSALRETHTGYSLRHAPEISSSYELKPLAHNPDSTVFTRYRTRRHS</sequence>
<dbReference type="Proteomes" id="UP000196573">
    <property type="component" value="Unassembled WGS sequence"/>
</dbReference>
<dbReference type="AlphaFoldDB" id="A0A1X7ANE0"/>
<evidence type="ECO:0000313" key="3">
    <source>
        <dbReference type="Proteomes" id="UP000196573"/>
    </source>
</evidence>
<dbReference type="RefSeq" id="WP_087112259.1">
    <property type="nucleotide sequence ID" value="NZ_CBCSCN010000011.1"/>
</dbReference>
<name>A0A1X7ANE0_9GAMM</name>
<organism evidence="2 3">
    <name type="scientific">Parendozoicomonas haliclonae</name>
    <dbReference type="NCBI Taxonomy" id="1960125"/>
    <lineage>
        <taxon>Bacteria</taxon>
        <taxon>Pseudomonadati</taxon>
        <taxon>Pseudomonadota</taxon>
        <taxon>Gammaproteobacteria</taxon>
        <taxon>Oceanospirillales</taxon>
        <taxon>Endozoicomonadaceae</taxon>
        <taxon>Parendozoicomonas</taxon>
    </lineage>
</organism>
<feature type="compositionally biased region" description="Polar residues" evidence="1">
    <location>
        <begin position="16"/>
        <end position="39"/>
    </location>
</feature>
<gene>
    <name evidence="2" type="ORF">EHSB41UT_03595</name>
</gene>
<keyword evidence="3" id="KW-1185">Reference proteome</keyword>
<dbReference type="EMBL" id="FWPT01000009">
    <property type="protein sequence ID" value="SMA49806.1"/>
    <property type="molecule type" value="Genomic_DNA"/>
</dbReference>
<proteinExistence type="predicted"/>